<dbReference type="EMBL" id="ANIY01000546">
    <property type="protein sequence ID" value="ETP52448.1"/>
    <property type="molecule type" value="Genomic_DNA"/>
</dbReference>
<evidence type="ECO:0000313" key="2">
    <source>
        <dbReference type="Proteomes" id="UP000018948"/>
    </source>
</evidence>
<comment type="caution">
    <text evidence="1">The sequence shown here is derived from an EMBL/GenBank/DDBJ whole genome shotgun (WGS) entry which is preliminary data.</text>
</comment>
<accession>W2ZYT5</accession>
<evidence type="ECO:0000313" key="1">
    <source>
        <dbReference type="EMBL" id="ETP52448.1"/>
    </source>
</evidence>
<protein>
    <submittedName>
        <fullName evidence="1">Uncharacterized protein</fullName>
    </submittedName>
</protein>
<dbReference type="AlphaFoldDB" id="W2ZYT5"/>
<reference evidence="1 2" key="1">
    <citation type="submission" date="2013-11" db="EMBL/GenBank/DDBJ databases">
        <title>The Genome Sequence of Phytophthora parasitica P10297.</title>
        <authorList>
            <consortium name="The Broad Institute Genomics Platform"/>
            <person name="Russ C."/>
            <person name="Tyler B."/>
            <person name="Panabieres F."/>
            <person name="Shan W."/>
            <person name="Tripathy S."/>
            <person name="Grunwald N."/>
            <person name="Machado M."/>
            <person name="Johnson C.S."/>
            <person name="Walker B."/>
            <person name="Young S.K."/>
            <person name="Zeng Q."/>
            <person name="Gargeya S."/>
            <person name="Fitzgerald M."/>
            <person name="Haas B."/>
            <person name="Abouelleil A."/>
            <person name="Allen A.W."/>
            <person name="Alvarado L."/>
            <person name="Arachchi H.M."/>
            <person name="Berlin A.M."/>
            <person name="Chapman S.B."/>
            <person name="Gainer-Dewar J."/>
            <person name="Goldberg J."/>
            <person name="Griggs A."/>
            <person name="Gujja S."/>
            <person name="Hansen M."/>
            <person name="Howarth C."/>
            <person name="Imamovic A."/>
            <person name="Ireland A."/>
            <person name="Larimer J."/>
            <person name="McCowan C."/>
            <person name="Murphy C."/>
            <person name="Pearson M."/>
            <person name="Poon T.W."/>
            <person name="Priest M."/>
            <person name="Roberts A."/>
            <person name="Saif S."/>
            <person name="Shea T."/>
            <person name="Sisk P."/>
            <person name="Sykes S."/>
            <person name="Wortman J."/>
            <person name="Nusbaum C."/>
            <person name="Birren B."/>
        </authorList>
    </citation>
    <scope>NUCLEOTIDE SEQUENCE [LARGE SCALE GENOMIC DNA]</scope>
    <source>
        <strain evidence="1 2">P10297</strain>
    </source>
</reference>
<proteinExistence type="predicted"/>
<name>W2ZYT5_PHYNI</name>
<sequence length="50" mass="5393">MAQEEIRLGQAYGTLGLEASTGRTKSKLTLYREPFGCLSILVSSTSCHST</sequence>
<dbReference type="Proteomes" id="UP000018948">
    <property type="component" value="Unassembled WGS sequence"/>
</dbReference>
<gene>
    <name evidence="1" type="ORF">F442_02540</name>
</gene>
<organism evidence="1 2">
    <name type="scientific">Phytophthora nicotianae P10297</name>
    <dbReference type="NCBI Taxonomy" id="1317064"/>
    <lineage>
        <taxon>Eukaryota</taxon>
        <taxon>Sar</taxon>
        <taxon>Stramenopiles</taxon>
        <taxon>Oomycota</taxon>
        <taxon>Peronosporomycetes</taxon>
        <taxon>Peronosporales</taxon>
        <taxon>Peronosporaceae</taxon>
        <taxon>Phytophthora</taxon>
    </lineage>
</organism>